<name>A0A7W9BPM2_9SPHN</name>
<evidence type="ECO:0000256" key="2">
    <source>
        <dbReference type="ARBA" id="ARBA00022748"/>
    </source>
</evidence>
<dbReference type="PROSITE" id="PS51352">
    <property type="entry name" value="THIOREDOXIN_2"/>
    <property type="match status" value="1"/>
</dbReference>
<organism evidence="6 7">
    <name type="scientific">Sphingomonas prati</name>
    <dbReference type="NCBI Taxonomy" id="1843237"/>
    <lineage>
        <taxon>Bacteria</taxon>
        <taxon>Pseudomonadati</taxon>
        <taxon>Pseudomonadota</taxon>
        <taxon>Alphaproteobacteria</taxon>
        <taxon>Sphingomonadales</taxon>
        <taxon>Sphingomonadaceae</taxon>
        <taxon>Sphingomonas</taxon>
    </lineage>
</organism>
<dbReference type="InterPro" id="IPR017937">
    <property type="entry name" value="Thioredoxin_CS"/>
</dbReference>
<dbReference type="GO" id="GO:0030313">
    <property type="term" value="C:cell envelope"/>
    <property type="evidence" value="ECO:0007669"/>
    <property type="project" value="UniProtKB-SubCell"/>
</dbReference>
<evidence type="ECO:0000256" key="1">
    <source>
        <dbReference type="ARBA" id="ARBA00004196"/>
    </source>
</evidence>
<dbReference type="InterPro" id="IPR050553">
    <property type="entry name" value="Thioredoxin_ResA/DsbE_sf"/>
</dbReference>
<dbReference type="PANTHER" id="PTHR42852">
    <property type="entry name" value="THIOL:DISULFIDE INTERCHANGE PROTEIN DSBE"/>
    <property type="match status" value="1"/>
</dbReference>
<proteinExistence type="predicted"/>
<dbReference type="Pfam" id="PF08534">
    <property type="entry name" value="Redoxin"/>
    <property type="match status" value="1"/>
</dbReference>
<keyword evidence="7" id="KW-1185">Reference proteome</keyword>
<protein>
    <submittedName>
        <fullName evidence="6">Cytochrome c biogenesis protein CcmG/thiol:disulfide interchange protein DsbE</fullName>
    </submittedName>
</protein>
<reference evidence="6 7" key="1">
    <citation type="submission" date="2020-08" db="EMBL/GenBank/DDBJ databases">
        <title>Genomic Encyclopedia of Type Strains, Phase IV (KMG-IV): sequencing the most valuable type-strain genomes for metagenomic binning, comparative biology and taxonomic classification.</title>
        <authorList>
            <person name="Goeker M."/>
        </authorList>
    </citation>
    <scope>NUCLEOTIDE SEQUENCE [LARGE SCALE GENOMIC DNA]</scope>
    <source>
        <strain evidence="6 7">DSM 103336</strain>
    </source>
</reference>
<evidence type="ECO:0000256" key="3">
    <source>
        <dbReference type="ARBA" id="ARBA00023157"/>
    </source>
</evidence>
<dbReference type="SUPFAM" id="SSF52833">
    <property type="entry name" value="Thioredoxin-like"/>
    <property type="match status" value="1"/>
</dbReference>
<sequence length="176" mass="18351">MTKAGVRWLLWVPLVAFLLFLGLVAGGLLRPADRTIVSRLVGQPMPAIALPAASASRPGLSANAGGARLVNVFASWCVPCAAEAPQLAALAKAGVPIDAIAIRDTRADVDRFLARYGNPYRSIGSDVDSRVQMALGSSGVPETFVVDGRGIIRAQKIGDIRPEDVAGLVAAVQALR</sequence>
<dbReference type="GO" id="GO:0017004">
    <property type="term" value="P:cytochrome complex assembly"/>
    <property type="evidence" value="ECO:0007669"/>
    <property type="project" value="UniProtKB-KW"/>
</dbReference>
<evidence type="ECO:0000259" key="5">
    <source>
        <dbReference type="PROSITE" id="PS51352"/>
    </source>
</evidence>
<keyword evidence="3" id="KW-1015">Disulfide bond</keyword>
<dbReference type="InterPro" id="IPR013766">
    <property type="entry name" value="Thioredoxin_domain"/>
</dbReference>
<dbReference type="AlphaFoldDB" id="A0A7W9BPM2"/>
<dbReference type="OrthoDB" id="9799347at2"/>
<evidence type="ECO:0000313" key="7">
    <source>
        <dbReference type="Proteomes" id="UP000546701"/>
    </source>
</evidence>
<keyword evidence="4" id="KW-0676">Redox-active center</keyword>
<dbReference type="InterPro" id="IPR013740">
    <property type="entry name" value="Redoxin"/>
</dbReference>
<feature type="domain" description="Thioredoxin" evidence="5">
    <location>
        <begin position="39"/>
        <end position="174"/>
    </location>
</feature>
<accession>A0A7W9BPM2</accession>
<dbReference type="Gene3D" id="3.40.30.10">
    <property type="entry name" value="Glutaredoxin"/>
    <property type="match status" value="1"/>
</dbReference>
<keyword evidence="2" id="KW-0201">Cytochrome c-type biogenesis</keyword>
<dbReference type="EMBL" id="JACIJR010000001">
    <property type="protein sequence ID" value="MBB5727705.1"/>
    <property type="molecule type" value="Genomic_DNA"/>
</dbReference>
<dbReference type="GO" id="GO:0015036">
    <property type="term" value="F:disulfide oxidoreductase activity"/>
    <property type="evidence" value="ECO:0007669"/>
    <property type="project" value="UniProtKB-ARBA"/>
</dbReference>
<evidence type="ECO:0000256" key="4">
    <source>
        <dbReference type="ARBA" id="ARBA00023284"/>
    </source>
</evidence>
<dbReference type="RefSeq" id="WP_157175273.1">
    <property type="nucleotide sequence ID" value="NZ_BMJP01000001.1"/>
</dbReference>
<dbReference type="Proteomes" id="UP000546701">
    <property type="component" value="Unassembled WGS sequence"/>
</dbReference>
<comment type="subcellular location">
    <subcellularLocation>
        <location evidence="1">Cell envelope</location>
    </subcellularLocation>
</comment>
<dbReference type="InterPro" id="IPR036249">
    <property type="entry name" value="Thioredoxin-like_sf"/>
</dbReference>
<dbReference type="PROSITE" id="PS00194">
    <property type="entry name" value="THIOREDOXIN_1"/>
    <property type="match status" value="1"/>
</dbReference>
<dbReference type="PANTHER" id="PTHR42852:SF6">
    <property type="entry name" value="THIOL:DISULFIDE INTERCHANGE PROTEIN DSBE"/>
    <property type="match status" value="1"/>
</dbReference>
<comment type="caution">
    <text evidence="6">The sequence shown here is derived from an EMBL/GenBank/DDBJ whole genome shotgun (WGS) entry which is preliminary data.</text>
</comment>
<evidence type="ECO:0000313" key="6">
    <source>
        <dbReference type="EMBL" id="MBB5727705.1"/>
    </source>
</evidence>
<gene>
    <name evidence="6" type="ORF">FHS99_000161</name>
</gene>